<keyword evidence="2" id="KW-1185">Reference proteome</keyword>
<evidence type="ECO:0000313" key="1">
    <source>
        <dbReference type="EMBL" id="CEJ91539.1"/>
    </source>
</evidence>
<protein>
    <submittedName>
        <fullName evidence="1">Uncharacterized protein</fullName>
    </submittedName>
</protein>
<dbReference type="OrthoDB" id="5324692at2759"/>
<accession>A0A0A1T9R8</accession>
<proteinExistence type="predicted"/>
<sequence length="564" mass="62790">MDDQVQSIRFCPGQHPTESEQNWYRLSSARELGVCSRCFADSVKASALTAQFELKRDLSGQARFCNFATARSRALFKQACETGDFAPWRSYWQARNAIRQCPGVGVDADAADGVTWFQMADPNLPPGFYACAACIADYVQAGHLASHFSPAPSQPQGQPRRCDLASLFSRNLVATESNWSQAASWLSYRKTLPPCSQAAEVEGTSRMWFKLRFHEFQNLSACETCYYDHVHTSIAQEHFHPTRQALPSLPGQVCFLGGSMPLRICFDEAKNRSNWDVFHRGATAYVRNPLCHRDGIQQGIWYSVQPAQAEFDVCASCHACIFEALSYGHWLAPKQVPPGPRLCDLNLLAPLAPIWYKKIDAAFERNDPNLMAYSVQKVLAAPACPGNTVHEGKVWHTHDMFTCCPSCWITAPIEGTTFAHIFSDEVLVPTKLRCDFYSARVRGLWLEACVKDDIASFIKFMQHRLEVWKQTYPPIQQHLAMMRMNAQRQATLMMASVMNTGANNIAAASGSFGNWGSASTGWGYETFAGAQGAMQFQQGVAMNTSNGGAMMSIVQLEAMWKAVE</sequence>
<dbReference type="STRING" id="1531966.A0A0A1T9R8"/>
<dbReference type="Proteomes" id="UP000039046">
    <property type="component" value="Unassembled WGS sequence"/>
</dbReference>
<dbReference type="EMBL" id="CDHN01000004">
    <property type="protein sequence ID" value="CEJ91539.1"/>
    <property type="molecule type" value="Genomic_DNA"/>
</dbReference>
<name>A0A0A1T9R8_9HYPO</name>
<reference evidence="1 2" key="1">
    <citation type="journal article" date="2015" name="Genome Announc.">
        <title>Draft Genome Sequence and Gene Annotation of the Entomopathogenic Fungus Verticillium hemipterigenum.</title>
        <authorList>
            <person name="Horn F."/>
            <person name="Habel A."/>
            <person name="Scharf D.H."/>
            <person name="Dworschak J."/>
            <person name="Brakhage A.A."/>
            <person name="Guthke R."/>
            <person name="Hertweck C."/>
            <person name="Linde J."/>
        </authorList>
    </citation>
    <scope>NUCLEOTIDE SEQUENCE [LARGE SCALE GENOMIC DNA]</scope>
</reference>
<gene>
    <name evidence="1" type="ORF">VHEMI07241</name>
</gene>
<organism evidence="1 2">
    <name type="scientific">[Torrubiella] hemipterigena</name>
    <dbReference type="NCBI Taxonomy" id="1531966"/>
    <lineage>
        <taxon>Eukaryota</taxon>
        <taxon>Fungi</taxon>
        <taxon>Dikarya</taxon>
        <taxon>Ascomycota</taxon>
        <taxon>Pezizomycotina</taxon>
        <taxon>Sordariomycetes</taxon>
        <taxon>Hypocreomycetidae</taxon>
        <taxon>Hypocreales</taxon>
        <taxon>Clavicipitaceae</taxon>
        <taxon>Clavicipitaceae incertae sedis</taxon>
        <taxon>'Torrubiella' clade</taxon>
    </lineage>
</organism>
<evidence type="ECO:0000313" key="2">
    <source>
        <dbReference type="Proteomes" id="UP000039046"/>
    </source>
</evidence>
<dbReference type="AlphaFoldDB" id="A0A0A1T9R8"/>
<dbReference type="HOGENOM" id="CLU_011640_1_0_1"/>